<evidence type="ECO:0000259" key="9">
    <source>
        <dbReference type="PROSITE" id="PS51194"/>
    </source>
</evidence>
<feature type="compositionally biased region" description="Low complexity" evidence="7">
    <location>
        <begin position="515"/>
        <end position="530"/>
    </location>
</feature>
<dbReference type="PROSITE" id="PS51192">
    <property type="entry name" value="HELICASE_ATP_BIND_1"/>
    <property type="match status" value="1"/>
</dbReference>
<dbReference type="InterPro" id="IPR014014">
    <property type="entry name" value="RNA_helicase_DEAD_Q_motif"/>
</dbReference>
<evidence type="ECO:0000256" key="7">
    <source>
        <dbReference type="SAM" id="MobiDB-lite"/>
    </source>
</evidence>
<keyword evidence="12" id="KW-1185">Reference proteome</keyword>
<dbReference type="PANTHER" id="PTHR47959:SF13">
    <property type="entry name" value="ATP-DEPENDENT RNA HELICASE RHLE"/>
    <property type="match status" value="1"/>
</dbReference>
<dbReference type="Proteomes" id="UP000758168">
    <property type="component" value="Unassembled WGS sequence"/>
</dbReference>
<evidence type="ECO:0000259" key="8">
    <source>
        <dbReference type="PROSITE" id="PS51192"/>
    </source>
</evidence>
<evidence type="ECO:0000256" key="3">
    <source>
        <dbReference type="ARBA" id="ARBA00022806"/>
    </source>
</evidence>
<feature type="domain" description="Helicase C-terminal" evidence="9">
    <location>
        <begin position="789"/>
        <end position="935"/>
    </location>
</feature>
<accession>A0ABS4Z630</accession>
<evidence type="ECO:0000256" key="4">
    <source>
        <dbReference type="ARBA" id="ARBA00022840"/>
    </source>
</evidence>
<dbReference type="RefSeq" id="WP_245358005.1">
    <property type="nucleotide sequence ID" value="NZ_JAGIOB010000001.1"/>
</dbReference>
<dbReference type="GO" id="GO:0004386">
    <property type="term" value="F:helicase activity"/>
    <property type="evidence" value="ECO:0007669"/>
    <property type="project" value="UniProtKB-KW"/>
</dbReference>
<name>A0ABS4Z630_9ACTN</name>
<feature type="short sequence motif" description="Q motif" evidence="6">
    <location>
        <begin position="564"/>
        <end position="592"/>
    </location>
</feature>
<proteinExistence type="inferred from homology"/>
<evidence type="ECO:0000256" key="1">
    <source>
        <dbReference type="ARBA" id="ARBA00022741"/>
    </source>
</evidence>
<dbReference type="EMBL" id="JAGIOB010000001">
    <property type="protein sequence ID" value="MBP2416498.1"/>
    <property type="molecule type" value="Genomic_DNA"/>
</dbReference>
<feature type="region of interest" description="Disordered" evidence="7">
    <location>
        <begin position="515"/>
        <end position="563"/>
    </location>
</feature>
<organism evidence="11 12">
    <name type="scientific">Microlunatus capsulatus</name>
    <dbReference type="NCBI Taxonomy" id="99117"/>
    <lineage>
        <taxon>Bacteria</taxon>
        <taxon>Bacillati</taxon>
        <taxon>Actinomycetota</taxon>
        <taxon>Actinomycetes</taxon>
        <taxon>Propionibacteriales</taxon>
        <taxon>Propionibacteriaceae</taxon>
        <taxon>Microlunatus</taxon>
    </lineage>
</organism>
<keyword evidence="1" id="KW-0547">Nucleotide-binding</keyword>
<reference evidence="11 12" key="1">
    <citation type="submission" date="2021-03" db="EMBL/GenBank/DDBJ databases">
        <title>Sequencing the genomes of 1000 actinobacteria strains.</title>
        <authorList>
            <person name="Klenk H.-P."/>
        </authorList>
    </citation>
    <scope>NUCLEOTIDE SEQUENCE [LARGE SCALE GENOMIC DNA]</scope>
    <source>
        <strain evidence="11 12">DSM 12936</strain>
    </source>
</reference>
<feature type="compositionally biased region" description="Basic and acidic residues" evidence="7">
    <location>
        <begin position="45"/>
        <end position="428"/>
    </location>
</feature>
<feature type="region of interest" description="Disordered" evidence="7">
    <location>
        <begin position="1"/>
        <end position="483"/>
    </location>
</feature>
<dbReference type="InterPro" id="IPR014001">
    <property type="entry name" value="Helicase_ATP-bd"/>
</dbReference>
<dbReference type="SMART" id="SM00487">
    <property type="entry name" value="DEXDc"/>
    <property type="match status" value="1"/>
</dbReference>
<dbReference type="PANTHER" id="PTHR47959">
    <property type="entry name" value="ATP-DEPENDENT RNA HELICASE RHLE-RELATED"/>
    <property type="match status" value="1"/>
</dbReference>
<evidence type="ECO:0000259" key="10">
    <source>
        <dbReference type="PROSITE" id="PS51195"/>
    </source>
</evidence>
<feature type="compositionally biased region" description="Basic and acidic residues" evidence="7">
    <location>
        <begin position="985"/>
        <end position="996"/>
    </location>
</feature>
<dbReference type="InterPro" id="IPR050079">
    <property type="entry name" value="DEAD_box_RNA_helicase"/>
</dbReference>
<dbReference type="CDD" id="cd00268">
    <property type="entry name" value="DEADc"/>
    <property type="match status" value="1"/>
</dbReference>
<dbReference type="CDD" id="cd18787">
    <property type="entry name" value="SF2_C_DEAD"/>
    <property type="match status" value="1"/>
</dbReference>
<keyword evidence="4" id="KW-0067">ATP-binding</keyword>
<comment type="similarity">
    <text evidence="5">Belongs to the DEAD box helicase family.</text>
</comment>
<dbReference type="Pfam" id="PF00271">
    <property type="entry name" value="Helicase_C"/>
    <property type="match status" value="1"/>
</dbReference>
<evidence type="ECO:0000313" key="12">
    <source>
        <dbReference type="Proteomes" id="UP000758168"/>
    </source>
</evidence>
<evidence type="ECO:0000256" key="2">
    <source>
        <dbReference type="ARBA" id="ARBA00022801"/>
    </source>
</evidence>
<gene>
    <name evidence="11" type="ORF">JOF54_001420</name>
</gene>
<feature type="compositionally biased region" description="Basic and acidic residues" evidence="7">
    <location>
        <begin position="12"/>
        <end position="32"/>
    </location>
</feature>
<feature type="compositionally biased region" description="Low complexity" evidence="7">
    <location>
        <begin position="550"/>
        <end position="562"/>
    </location>
</feature>
<feature type="region of interest" description="Disordered" evidence="7">
    <location>
        <begin position="954"/>
        <end position="996"/>
    </location>
</feature>
<comment type="caution">
    <text evidence="11">The sequence shown here is derived from an EMBL/GenBank/DDBJ whole genome shotgun (WGS) entry which is preliminary data.</text>
</comment>
<dbReference type="PROSITE" id="PS51195">
    <property type="entry name" value="Q_MOTIF"/>
    <property type="match status" value="1"/>
</dbReference>
<keyword evidence="11" id="KW-0648">Protein biosynthesis</keyword>
<dbReference type="InterPro" id="IPR011545">
    <property type="entry name" value="DEAD/DEAH_box_helicase_dom"/>
</dbReference>
<keyword evidence="3 11" id="KW-0347">Helicase</keyword>
<evidence type="ECO:0000256" key="6">
    <source>
        <dbReference type="PROSITE-ProRule" id="PRU00552"/>
    </source>
</evidence>
<keyword evidence="11" id="KW-0251">Elongation factor</keyword>
<keyword evidence="2" id="KW-0378">Hydrolase</keyword>
<protein>
    <submittedName>
        <fullName evidence="11">Superfamily II DNA/RNA helicase/transcription elongation factor</fullName>
    </submittedName>
</protein>
<dbReference type="Pfam" id="PF00270">
    <property type="entry name" value="DEAD"/>
    <property type="match status" value="1"/>
</dbReference>
<dbReference type="PROSITE" id="PS51194">
    <property type="entry name" value="HELICASE_CTER"/>
    <property type="match status" value="1"/>
</dbReference>
<sequence length="996" mass="110056">MPAKSTPAPKSRKADGTEKKRWSAAERKDRGHDPRRRGGQSGPTPRREGRDDRRPSGERSERPAYSRDDRRSSSGERTERPAYNRDDRRPSYGERTERPAYNRDDRRPSSGDRGERPAYNRDDRRPAGGRDDRRPSYGERTERPAYNRDDRRPAANRDDRRPSYGERTERPAYNRDDRRPSYGDRTERPAYNRDDRRPSYGERSERPAYNRDDRRPAANRDDRRPSYGDRTERPAYNRDDRRPSYGERSERPAYNRDDRRPSYGDRTERPAYNRDDRRPSGDRGDRPAYNRDDRRPAANRDDRRPSYGDRTERPAYNRDDRRPSYGERSERPASNRDDRRPSYGDRTERPAYNRDDRRPSSGDRSDRPAYNRDDRRSSYGERSERPADNRDDRRQAFEERDERSAQQRAERTERPDRPRTAAHREERAAAAAAAAASSDEAPVLVEPTPAPADEAPVTDEAPVLTDEAPTVTDEAPAAVTDEALVTDEATAVTDEAPAAVTDEALVTDEATAVTDEAPAAVADEVPVTTPQPDTRPLDRSDTPQEHQHVTITEPTATTPTTTDGDFASLGLPPSLVSALTAGGITAPFPIQAATIPDALTGRDVLGRGQTGSGKTLAFGLPMLARLAGGTSKHPRGLVLVPTRELAMQVTDVLTPLARTLGLSTVLIAGGMSYTPQLRAFQRGVDVVVATPGRLIDLMDQNAVDLTRVETIVLDEADHMADLGFMPAVTQILDTIPAGGQRMLFSATLDGAIDRLVKRYLSNPVTHEVDSGQASVTTMAHHLVYVAPHDKATLTAEIAGRPGRTVVFVRTQRGADRVAEQLRDAGVMAGALHGGLTQGARTRILSVFKEGDLPVLVATDVAARGIHVDEVGLVLQVDPPAGPKEYLHRAGRTARAGGTGVVVTLALPHQRREMTRLTSQAGVKPQSLTGAPGDAAVADVTGAVRPTGVAVSAADYERLIAPPRSNRRPSGDRGSRGPRSRSGGYEGRRPQRRSFER</sequence>
<feature type="compositionally biased region" description="Basic and acidic residues" evidence="7">
    <location>
        <begin position="535"/>
        <end position="548"/>
    </location>
</feature>
<dbReference type="SMART" id="SM00490">
    <property type="entry name" value="HELICc"/>
    <property type="match status" value="1"/>
</dbReference>
<dbReference type="InterPro" id="IPR044742">
    <property type="entry name" value="DEAD/DEAH_RhlB"/>
</dbReference>
<dbReference type="SUPFAM" id="SSF52540">
    <property type="entry name" value="P-loop containing nucleoside triphosphate hydrolases"/>
    <property type="match status" value="2"/>
</dbReference>
<feature type="domain" description="DEAD-box RNA helicase Q" evidence="10">
    <location>
        <begin position="564"/>
        <end position="592"/>
    </location>
</feature>
<dbReference type="InterPro" id="IPR001650">
    <property type="entry name" value="Helicase_C-like"/>
</dbReference>
<evidence type="ECO:0000313" key="11">
    <source>
        <dbReference type="EMBL" id="MBP2416498.1"/>
    </source>
</evidence>
<dbReference type="Gene3D" id="3.40.50.300">
    <property type="entry name" value="P-loop containing nucleotide triphosphate hydrolases"/>
    <property type="match status" value="2"/>
</dbReference>
<dbReference type="InterPro" id="IPR027417">
    <property type="entry name" value="P-loop_NTPase"/>
</dbReference>
<dbReference type="GO" id="GO:0003746">
    <property type="term" value="F:translation elongation factor activity"/>
    <property type="evidence" value="ECO:0007669"/>
    <property type="project" value="UniProtKB-KW"/>
</dbReference>
<feature type="domain" description="Helicase ATP-binding" evidence="8">
    <location>
        <begin position="595"/>
        <end position="766"/>
    </location>
</feature>
<evidence type="ECO:0000256" key="5">
    <source>
        <dbReference type="ARBA" id="ARBA00038437"/>
    </source>
</evidence>